<protein>
    <submittedName>
        <fullName evidence="1">Uncharacterized protein</fullName>
    </submittedName>
</protein>
<organism evidence="1 2">
    <name type="scientific">Streptomyces flavotricini</name>
    <dbReference type="NCBI Taxonomy" id="66888"/>
    <lineage>
        <taxon>Bacteria</taxon>
        <taxon>Bacillati</taxon>
        <taxon>Actinomycetota</taxon>
        <taxon>Actinomycetes</taxon>
        <taxon>Kitasatosporales</taxon>
        <taxon>Streptomycetaceae</taxon>
        <taxon>Streptomyces</taxon>
    </lineage>
</organism>
<dbReference type="Proteomes" id="UP001520654">
    <property type="component" value="Unassembled WGS sequence"/>
</dbReference>
<keyword evidence="2" id="KW-1185">Reference proteome</keyword>
<evidence type="ECO:0000313" key="1">
    <source>
        <dbReference type="EMBL" id="MCC0097601.1"/>
    </source>
</evidence>
<evidence type="ECO:0000313" key="2">
    <source>
        <dbReference type="Proteomes" id="UP001520654"/>
    </source>
</evidence>
<comment type="caution">
    <text evidence="1">The sequence shown here is derived from an EMBL/GenBank/DDBJ whole genome shotgun (WGS) entry which is preliminary data.</text>
</comment>
<sequence length="218" mass="22575">MTDLRLDAPESPALIAIRHQAGLADEMWRELAPLLAEVGITADTDPTDLPTLQSALDRAVVRYNTALFTPTGRARTEAAVLLRQVASSFAEGETGYAARLLDSLGPQASQEQSATSTSCIGLSLSLLDAWSAPAGGAPAGVLAGTALPAGHWRGERAATDILALARKGRAHRSHQRLIAQHGGRHVMDGAALALAATVQAWAKHTGTPAAEIAEAAIG</sequence>
<accession>A0ABS8E8Y6</accession>
<name>A0ABS8E8Y6_9ACTN</name>
<gene>
    <name evidence="1" type="ORF">K7B10_23010</name>
</gene>
<reference evidence="1 2" key="1">
    <citation type="submission" date="2021-08" db="EMBL/GenBank/DDBJ databases">
        <title>Genomic Architecture of Streptomyces flavotricini NGL1 and Streptomyces erythrochromogenes HMS4 With Differential Plant Beneficial attributes and laccase production capabilities.</title>
        <authorList>
            <person name="Salwan R."/>
            <person name="Kaur R."/>
            <person name="Sharma V."/>
        </authorList>
    </citation>
    <scope>NUCLEOTIDE SEQUENCE [LARGE SCALE GENOMIC DNA]</scope>
    <source>
        <strain evidence="1 2">NGL1</strain>
    </source>
</reference>
<proteinExistence type="predicted"/>
<dbReference type="RefSeq" id="WP_229338729.1">
    <property type="nucleotide sequence ID" value="NZ_JAINUL010000001.1"/>
</dbReference>
<dbReference type="EMBL" id="JAINUL010000001">
    <property type="protein sequence ID" value="MCC0097601.1"/>
    <property type="molecule type" value="Genomic_DNA"/>
</dbReference>